<reference evidence="2" key="1">
    <citation type="journal article" date="2011" name="Stand. Genomic Sci.">
        <title>Non-contiguous finished genome sequence of the opportunistic oral pathogen Prevotella multisaccharivorax type strain (PPPA20).</title>
        <authorList>
            <person name="Pati A."/>
            <person name="Gronow S."/>
            <person name="Lu M."/>
            <person name="Lapidus A."/>
            <person name="Nolan M."/>
            <person name="Lucas S."/>
            <person name="Hammon N."/>
            <person name="Deshpande S."/>
            <person name="Cheng J.F."/>
            <person name="Tapia R."/>
            <person name="Han C."/>
            <person name="Goodwin L."/>
            <person name="Pitluck S."/>
            <person name="Liolios K."/>
            <person name="Pagani I."/>
            <person name="Mavromatis K."/>
            <person name="Mikhailova N."/>
            <person name="Huntemann M."/>
            <person name="Chen A."/>
            <person name="Palaniappan K."/>
            <person name="Land M."/>
            <person name="Hauser L."/>
            <person name="Detter J.C."/>
            <person name="Brambilla E.M."/>
            <person name="Rohde M."/>
            <person name="Goker M."/>
            <person name="Woyke T."/>
            <person name="Bristow J."/>
            <person name="Eisen J.A."/>
            <person name="Markowitz V."/>
            <person name="Hugenholtz P."/>
            <person name="Kyrpides N.C."/>
            <person name="Klenk H.P."/>
            <person name="Ivanova N."/>
        </authorList>
    </citation>
    <scope>NUCLEOTIDE SEQUENCE [LARGE SCALE GENOMIC DNA]</scope>
    <source>
        <strain evidence="2">DSM 17128</strain>
    </source>
</reference>
<gene>
    <name evidence="1" type="ORF">Premu_1755</name>
</gene>
<proteinExistence type="predicted"/>
<evidence type="ECO:0000313" key="1">
    <source>
        <dbReference type="EMBL" id="EGN57160.1"/>
    </source>
</evidence>
<accession>F8N5X6</accession>
<organism evidence="1 2">
    <name type="scientific">Hallella multisaccharivorax DSM 17128</name>
    <dbReference type="NCBI Taxonomy" id="688246"/>
    <lineage>
        <taxon>Bacteria</taxon>
        <taxon>Pseudomonadati</taxon>
        <taxon>Bacteroidota</taxon>
        <taxon>Bacteroidia</taxon>
        <taxon>Bacteroidales</taxon>
        <taxon>Prevotellaceae</taxon>
        <taxon>Hallella</taxon>
    </lineage>
</organism>
<sequence>MPRQFIKNKERDEKQTLKEDALPAPQFVKIYSRKDSLTASAFRSPK</sequence>
<dbReference type="Proteomes" id="UP000002772">
    <property type="component" value="Unassembled WGS sequence"/>
</dbReference>
<dbReference type="HOGENOM" id="CLU_3187364_0_0_10"/>
<dbReference type="AlphaFoldDB" id="F8N5X6"/>
<keyword evidence="2" id="KW-1185">Reference proteome</keyword>
<name>F8N5X6_9BACT</name>
<protein>
    <submittedName>
        <fullName evidence="1">Uncharacterized protein</fullName>
    </submittedName>
</protein>
<dbReference type="EMBL" id="GL945017">
    <property type="protein sequence ID" value="EGN57160.1"/>
    <property type="molecule type" value="Genomic_DNA"/>
</dbReference>
<evidence type="ECO:0000313" key="2">
    <source>
        <dbReference type="Proteomes" id="UP000002772"/>
    </source>
</evidence>